<dbReference type="Proteomes" id="UP000028712">
    <property type="component" value="Unassembled WGS sequence"/>
</dbReference>
<gene>
    <name evidence="2" type="ORF">IW20_18755</name>
</gene>
<dbReference type="AlphaFoldDB" id="A0A086A5N5"/>
<feature type="transmembrane region" description="Helical" evidence="1">
    <location>
        <begin position="49"/>
        <end position="70"/>
    </location>
</feature>
<sequence length="77" mass="8749">MNILEVLSGGYIAEYVGALIRYLIMNTINFFRKKDTVLLSKILVKKNSLVNLIIGGPVLLIVILMIIWLIDFIPLLF</sequence>
<evidence type="ECO:0000313" key="2">
    <source>
        <dbReference type="EMBL" id="KFF11999.1"/>
    </source>
</evidence>
<accession>A0A086A5N5</accession>
<evidence type="ECO:0000256" key="1">
    <source>
        <dbReference type="SAM" id="Phobius"/>
    </source>
</evidence>
<comment type="caution">
    <text evidence="2">The sequence shown here is derived from an EMBL/GenBank/DDBJ whole genome shotgun (WGS) entry which is preliminary data.</text>
</comment>
<organism evidence="2 3">
    <name type="scientific">Flavobacterium hydatis</name>
    <name type="common">Cytophaga aquatilis</name>
    <dbReference type="NCBI Taxonomy" id="991"/>
    <lineage>
        <taxon>Bacteria</taxon>
        <taxon>Pseudomonadati</taxon>
        <taxon>Bacteroidota</taxon>
        <taxon>Flavobacteriia</taxon>
        <taxon>Flavobacteriales</taxon>
        <taxon>Flavobacteriaceae</taxon>
        <taxon>Flavobacterium</taxon>
    </lineage>
</organism>
<keyword evidence="1" id="KW-1133">Transmembrane helix</keyword>
<protein>
    <submittedName>
        <fullName evidence="2">Uncharacterized protein</fullName>
    </submittedName>
</protein>
<keyword evidence="1" id="KW-0472">Membrane</keyword>
<keyword evidence="1" id="KW-0812">Transmembrane</keyword>
<proteinExistence type="predicted"/>
<evidence type="ECO:0000313" key="3">
    <source>
        <dbReference type="Proteomes" id="UP000028712"/>
    </source>
</evidence>
<dbReference type="STRING" id="991.IW20_18755"/>
<dbReference type="EMBL" id="JPRM01000032">
    <property type="protein sequence ID" value="KFF11999.1"/>
    <property type="molecule type" value="Genomic_DNA"/>
</dbReference>
<reference evidence="2 3" key="1">
    <citation type="submission" date="2014-07" db="EMBL/GenBank/DDBJ databases">
        <title>Genome of Flavobacterium hydatis DSM 2063.</title>
        <authorList>
            <person name="Pipes S.E."/>
            <person name="Stropko S.J."/>
            <person name="Newman J.D."/>
        </authorList>
    </citation>
    <scope>NUCLEOTIDE SEQUENCE [LARGE SCALE GENOMIC DNA]</scope>
    <source>
        <strain evidence="2 3">DSM 2063</strain>
    </source>
</reference>
<name>A0A086A5N5_FLAHY</name>
<dbReference type="RefSeq" id="WP_035625670.1">
    <property type="nucleotide sequence ID" value="NZ_JBEWQG010000020.1"/>
</dbReference>
<feature type="transmembrane region" description="Helical" evidence="1">
    <location>
        <begin position="6"/>
        <end position="24"/>
    </location>
</feature>